<feature type="compositionally biased region" description="Basic and acidic residues" evidence="2">
    <location>
        <begin position="96"/>
        <end position="105"/>
    </location>
</feature>
<reference evidence="4" key="1">
    <citation type="submission" date="2019-12" db="EMBL/GenBank/DDBJ databases">
        <title>Genome sequencing and annotation of Brassica cretica.</title>
        <authorList>
            <person name="Studholme D.J."/>
            <person name="Sarris P."/>
        </authorList>
    </citation>
    <scope>NUCLEOTIDE SEQUENCE</scope>
    <source>
        <strain evidence="4">PFS-109/04</strain>
        <tissue evidence="4">Leaf</tissue>
    </source>
</reference>
<organism evidence="4 5">
    <name type="scientific">Brassica cretica</name>
    <name type="common">Mustard</name>
    <dbReference type="NCBI Taxonomy" id="69181"/>
    <lineage>
        <taxon>Eukaryota</taxon>
        <taxon>Viridiplantae</taxon>
        <taxon>Streptophyta</taxon>
        <taxon>Embryophyta</taxon>
        <taxon>Tracheophyta</taxon>
        <taxon>Spermatophyta</taxon>
        <taxon>Magnoliopsida</taxon>
        <taxon>eudicotyledons</taxon>
        <taxon>Gunneridae</taxon>
        <taxon>Pentapetalae</taxon>
        <taxon>rosids</taxon>
        <taxon>malvids</taxon>
        <taxon>Brassicales</taxon>
        <taxon>Brassicaceae</taxon>
        <taxon>Brassiceae</taxon>
        <taxon>Brassica</taxon>
    </lineage>
</organism>
<feature type="compositionally biased region" description="Basic and acidic residues" evidence="2">
    <location>
        <begin position="370"/>
        <end position="382"/>
    </location>
</feature>
<feature type="signal peptide" evidence="3">
    <location>
        <begin position="1"/>
        <end position="23"/>
    </location>
</feature>
<feature type="region of interest" description="Disordered" evidence="2">
    <location>
        <begin position="96"/>
        <end position="227"/>
    </location>
</feature>
<gene>
    <name evidence="4" type="ORF">F2Q69_00034891</name>
</gene>
<feature type="compositionally biased region" description="Basic and acidic residues" evidence="2">
    <location>
        <begin position="465"/>
        <end position="483"/>
    </location>
</feature>
<feature type="compositionally biased region" description="Acidic residues" evidence="2">
    <location>
        <begin position="431"/>
        <end position="441"/>
    </location>
</feature>
<protein>
    <submittedName>
        <fullName evidence="4">Uncharacterized protein</fullName>
    </submittedName>
</protein>
<evidence type="ECO:0000256" key="3">
    <source>
        <dbReference type="SAM" id="SignalP"/>
    </source>
</evidence>
<accession>A0A8S9SUE7</accession>
<evidence type="ECO:0000256" key="2">
    <source>
        <dbReference type="SAM" id="MobiDB-lite"/>
    </source>
</evidence>
<dbReference type="AlphaFoldDB" id="A0A8S9SUE7"/>
<feature type="chain" id="PRO_5035820051" evidence="3">
    <location>
        <begin position="24"/>
        <end position="502"/>
    </location>
</feature>
<dbReference type="EMBL" id="QGKX02000004">
    <property type="protein sequence ID" value="KAF3603750.1"/>
    <property type="molecule type" value="Genomic_DNA"/>
</dbReference>
<feature type="compositionally biased region" description="Polar residues" evidence="2">
    <location>
        <begin position="213"/>
        <end position="224"/>
    </location>
</feature>
<feature type="coiled-coil region" evidence="1">
    <location>
        <begin position="334"/>
        <end position="365"/>
    </location>
</feature>
<evidence type="ECO:0000313" key="4">
    <source>
        <dbReference type="EMBL" id="KAF3603750.1"/>
    </source>
</evidence>
<evidence type="ECO:0000313" key="5">
    <source>
        <dbReference type="Proteomes" id="UP000712600"/>
    </source>
</evidence>
<keyword evidence="1" id="KW-0175">Coiled coil</keyword>
<evidence type="ECO:0000256" key="1">
    <source>
        <dbReference type="SAM" id="Coils"/>
    </source>
</evidence>
<feature type="region of interest" description="Disordered" evidence="2">
    <location>
        <begin position="370"/>
        <end position="502"/>
    </location>
</feature>
<feature type="compositionally biased region" description="Basic and acidic residues" evidence="2">
    <location>
        <begin position="147"/>
        <end position="170"/>
    </location>
</feature>
<name>A0A8S9SUE7_BRACR</name>
<sequence>MRFRKLPQVYILILILIKVSVLRVRDMQSPYPTVSPPSSLVSSVADSANLEVGSARQLFWTHDLARLLDCVSSLLALPPAPTVGLVNIESLREDLVRESSDRETAEPSVTDGNRKKRSASIEAHTGAESDEPPKKKKKKEKKKRKKPVEERSEPSGDVGGRELVAHDSSNRDVAAQTSVELDDSPNVLFERRKKTSHGQDAPASIEKTPLVAPSTTRSSGSASKGDQIKFPDHVEFKYDGDTLLAYAPKECAELVQQIRGGAKDMPPAKDLVFKDAYVDAARTKILSDGSMKYVVEMYDTALKETISKLKQAEKLVRVKDTALNRKTNEFKATIDKAAAEQSRLLEEKKAQKEKFAEKFGELKGKFKTAEWGDVSGVDRTEDASEPTTAPAVPDPGPAALSLTVREESSGPTLGVGDEDPTLPLVELSDSSAEEDGGDESNELVRASNPLGTEEDLGESSAKEQGNVDKVENPPDSTADRTEDASDPLGAQVTGEDLDHAEE</sequence>
<dbReference type="Proteomes" id="UP000712600">
    <property type="component" value="Unassembled WGS sequence"/>
</dbReference>
<feature type="compositionally biased region" description="Basic residues" evidence="2">
    <location>
        <begin position="134"/>
        <end position="146"/>
    </location>
</feature>
<comment type="caution">
    <text evidence="4">The sequence shown here is derived from an EMBL/GenBank/DDBJ whole genome shotgun (WGS) entry which is preliminary data.</text>
</comment>
<proteinExistence type="predicted"/>
<keyword evidence="3" id="KW-0732">Signal</keyword>